<comment type="caution">
    <text evidence="2">The sequence shown here is derived from an EMBL/GenBank/DDBJ whole genome shotgun (WGS) entry which is preliminary data.</text>
</comment>
<dbReference type="PROSITE" id="PS51186">
    <property type="entry name" value="GNAT"/>
    <property type="match status" value="1"/>
</dbReference>
<evidence type="ECO:0000259" key="1">
    <source>
        <dbReference type="PROSITE" id="PS51186"/>
    </source>
</evidence>
<dbReference type="InterPro" id="IPR016181">
    <property type="entry name" value="Acyl_CoA_acyltransferase"/>
</dbReference>
<dbReference type="SUPFAM" id="SSF55729">
    <property type="entry name" value="Acyl-CoA N-acyltransferases (Nat)"/>
    <property type="match status" value="1"/>
</dbReference>
<feature type="domain" description="N-acetyltransferase" evidence="1">
    <location>
        <begin position="2"/>
        <end position="194"/>
    </location>
</feature>
<evidence type="ECO:0000313" key="3">
    <source>
        <dbReference type="Proteomes" id="UP000178893"/>
    </source>
</evidence>
<dbReference type="GO" id="GO:0016747">
    <property type="term" value="F:acyltransferase activity, transferring groups other than amino-acyl groups"/>
    <property type="evidence" value="ECO:0007669"/>
    <property type="project" value="InterPro"/>
</dbReference>
<gene>
    <name evidence="2" type="ORF">A2V72_01905</name>
</gene>
<dbReference type="Gene3D" id="3.40.630.30">
    <property type="match status" value="1"/>
</dbReference>
<protein>
    <recommendedName>
        <fullName evidence="1">N-acetyltransferase domain-containing protein</fullName>
    </recommendedName>
</protein>
<dbReference type="EMBL" id="MHLW01000026">
    <property type="protein sequence ID" value="OGZ17775.1"/>
    <property type="molecule type" value="Genomic_DNA"/>
</dbReference>
<accession>A0A1G2DVV3</accession>
<reference evidence="2 3" key="1">
    <citation type="journal article" date="2016" name="Nat. Commun.">
        <title>Thousands of microbial genomes shed light on interconnected biogeochemical processes in an aquifer system.</title>
        <authorList>
            <person name="Anantharaman K."/>
            <person name="Brown C.T."/>
            <person name="Hug L.A."/>
            <person name="Sharon I."/>
            <person name="Castelle C.J."/>
            <person name="Probst A.J."/>
            <person name="Thomas B.C."/>
            <person name="Singh A."/>
            <person name="Wilkins M.J."/>
            <person name="Karaoz U."/>
            <person name="Brodie E.L."/>
            <person name="Williams K.H."/>
            <person name="Hubbard S.S."/>
            <person name="Banfield J.F."/>
        </authorList>
    </citation>
    <scope>NUCLEOTIDE SEQUENCE [LARGE SCALE GENOMIC DNA]</scope>
</reference>
<sequence length="201" mass="23671">MINIRLAIKEDCQETAKIHVQEVKWGFLSRLGEGFLYYFYRAMVNSQNAFLIIAEDNNYIIGFVSGCVDLEKFYKEFIKKYSFKVFFILLRKIFSLDIIEKILETMKYSGQEKENLPKAELLSIAVLSGFQGKGVSQQLLDRFFIEIKKRNIEKFKVIVGENLDRAVGFYEKNDFKLHSKSFVHKDLPSRIYIYNIKNRQS</sequence>
<evidence type="ECO:0000313" key="2">
    <source>
        <dbReference type="EMBL" id="OGZ17775.1"/>
    </source>
</evidence>
<proteinExistence type="predicted"/>
<dbReference type="Proteomes" id="UP000178893">
    <property type="component" value="Unassembled WGS sequence"/>
</dbReference>
<dbReference type="InterPro" id="IPR000182">
    <property type="entry name" value="GNAT_dom"/>
</dbReference>
<organism evidence="2 3">
    <name type="scientific">Candidatus Nealsonbacteria bacterium RBG_13_37_56</name>
    <dbReference type="NCBI Taxonomy" id="1801661"/>
    <lineage>
        <taxon>Bacteria</taxon>
        <taxon>Candidatus Nealsoniibacteriota</taxon>
    </lineage>
</organism>
<dbReference type="CDD" id="cd04301">
    <property type="entry name" value="NAT_SF"/>
    <property type="match status" value="1"/>
</dbReference>
<name>A0A1G2DVV3_9BACT</name>
<dbReference type="AlphaFoldDB" id="A0A1G2DVV3"/>
<dbReference type="Pfam" id="PF00583">
    <property type="entry name" value="Acetyltransf_1"/>
    <property type="match status" value="1"/>
</dbReference>